<dbReference type="PANTHER" id="PTHR30298:SF0">
    <property type="entry name" value="PROTEIN YBFL-RELATED"/>
    <property type="match status" value="1"/>
</dbReference>
<proteinExistence type="predicted"/>
<reference evidence="1 2" key="1">
    <citation type="journal article" date="2022" name="bioRxiv">
        <title>Ecology and evolution of chlamydial symbionts of arthropods.</title>
        <authorList>
            <person name="Halter T."/>
            <person name="Koestlbacher S."/>
            <person name="Collingro A."/>
            <person name="Sixt B.S."/>
            <person name="Toenshoff E.R."/>
            <person name="Hendrickx F."/>
            <person name="Kostanjsek R."/>
            <person name="Horn M."/>
        </authorList>
    </citation>
    <scope>NUCLEOTIDE SEQUENCE [LARGE SCALE GENOMIC DNA]</scope>
    <source>
        <strain evidence="1">W744xW776</strain>
    </source>
</reference>
<keyword evidence="2" id="KW-1185">Reference proteome</keyword>
<dbReference type="Proteomes" id="UP000826014">
    <property type="component" value="Chromosome"/>
</dbReference>
<name>A0ABX8V0K2_9BACT</name>
<sequence length="66" mass="7397">MILAPSNDTYERFFAFLNPHSFRTCFMQWTQSIAQAFGGDSIAIDGKTLCGSGNKTIDPIHMVFCF</sequence>
<accession>A0ABX8V0K2</accession>
<dbReference type="EMBL" id="CP075587">
    <property type="protein sequence ID" value="QYF48753.1"/>
    <property type="molecule type" value="Genomic_DNA"/>
</dbReference>
<dbReference type="PANTHER" id="PTHR30298">
    <property type="entry name" value="H REPEAT-ASSOCIATED PREDICTED TRANSPOSASE"/>
    <property type="match status" value="1"/>
</dbReference>
<evidence type="ECO:0000313" key="2">
    <source>
        <dbReference type="Proteomes" id="UP000826014"/>
    </source>
</evidence>
<evidence type="ECO:0008006" key="3">
    <source>
        <dbReference type="Google" id="ProtNLM"/>
    </source>
</evidence>
<dbReference type="InterPro" id="IPR051698">
    <property type="entry name" value="Transposase_11-like"/>
</dbReference>
<dbReference type="RefSeq" id="WP_215216566.1">
    <property type="nucleotide sequence ID" value="NZ_CP075587.1"/>
</dbReference>
<protein>
    <recommendedName>
        <fullName evidence="3">Transposase</fullName>
    </recommendedName>
</protein>
<evidence type="ECO:0000313" key="1">
    <source>
        <dbReference type="EMBL" id="QYF48753.1"/>
    </source>
</evidence>
<organism evidence="1 2">
    <name type="scientific">Candidatus Rhabdochlamydia oedothoracis</name>
    <dbReference type="NCBI Taxonomy" id="2720720"/>
    <lineage>
        <taxon>Bacteria</taxon>
        <taxon>Pseudomonadati</taxon>
        <taxon>Chlamydiota</taxon>
        <taxon>Chlamydiia</taxon>
        <taxon>Parachlamydiales</taxon>
        <taxon>Candidatus Rhabdochlamydiaceae</taxon>
        <taxon>Candidatus Rhabdochlamydia</taxon>
    </lineage>
</organism>
<gene>
    <name evidence="1" type="ORF">RHABOEDO_000965</name>
</gene>